<sequence>MSMVYGQQQQQQQLQSLPQLAENARVCASATSNIYIKMRNRYLSVFCLMLPLAFYGNICVWAFPDGAPADTCVKQRANQPNHGQARSQPAHTNPFEVVATAQSYHPGQQISVVIYPHGQTNTVFRGFFLQARDANSNEWIGEWEQSENTKTIPECSAITHSDNRDKLGAKLIWKAPQNKRGNVYFTGTVLKEYGTFWSDIVNKLQADSPQ</sequence>
<accession>B4NFM8</accession>
<dbReference type="PROSITE" id="PS51019">
    <property type="entry name" value="REELIN"/>
    <property type="match status" value="1"/>
</dbReference>
<keyword evidence="1" id="KW-1133">Transmembrane helix</keyword>
<dbReference type="InterPro" id="IPR002861">
    <property type="entry name" value="Reeler_dom"/>
</dbReference>
<dbReference type="InParanoid" id="B4NFM8"/>
<dbReference type="CDD" id="cd08544">
    <property type="entry name" value="Reeler"/>
    <property type="match status" value="1"/>
</dbReference>
<dbReference type="Pfam" id="PF02014">
    <property type="entry name" value="Reeler"/>
    <property type="match status" value="1"/>
</dbReference>
<proteinExistence type="predicted"/>
<feature type="domain" description="Reelin" evidence="2">
    <location>
        <begin position="57"/>
        <end position="210"/>
    </location>
</feature>
<reference evidence="3 4" key="1">
    <citation type="journal article" date="2007" name="Nature">
        <title>Evolution of genes and genomes on the Drosophila phylogeny.</title>
        <authorList>
            <consortium name="Drosophila 12 Genomes Consortium"/>
            <person name="Clark A.G."/>
            <person name="Eisen M.B."/>
            <person name="Smith D.R."/>
            <person name="Bergman C.M."/>
            <person name="Oliver B."/>
            <person name="Markow T.A."/>
            <person name="Kaufman T.C."/>
            <person name="Kellis M."/>
            <person name="Gelbart W."/>
            <person name="Iyer V.N."/>
            <person name="Pollard D.A."/>
            <person name="Sackton T.B."/>
            <person name="Larracuente A.M."/>
            <person name="Singh N.D."/>
            <person name="Abad J.P."/>
            <person name="Abt D.N."/>
            <person name="Adryan B."/>
            <person name="Aguade M."/>
            <person name="Akashi H."/>
            <person name="Anderson W.W."/>
            <person name="Aquadro C.F."/>
            <person name="Ardell D.H."/>
            <person name="Arguello R."/>
            <person name="Artieri C.G."/>
            <person name="Barbash D.A."/>
            <person name="Barker D."/>
            <person name="Barsanti P."/>
            <person name="Batterham P."/>
            <person name="Batzoglou S."/>
            <person name="Begun D."/>
            <person name="Bhutkar A."/>
            <person name="Blanco E."/>
            <person name="Bosak S.A."/>
            <person name="Bradley R.K."/>
            <person name="Brand A.D."/>
            <person name="Brent M.R."/>
            <person name="Brooks A.N."/>
            <person name="Brown R.H."/>
            <person name="Butlin R.K."/>
            <person name="Caggese C."/>
            <person name="Calvi B.R."/>
            <person name="Bernardo de Carvalho A."/>
            <person name="Caspi A."/>
            <person name="Castrezana S."/>
            <person name="Celniker S.E."/>
            <person name="Chang J.L."/>
            <person name="Chapple C."/>
            <person name="Chatterji S."/>
            <person name="Chinwalla A."/>
            <person name="Civetta A."/>
            <person name="Clifton S.W."/>
            <person name="Comeron J.M."/>
            <person name="Costello J.C."/>
            <person name="Coyne J.A."/>
            <person name="Daub J."/>
            <person name="David R.G."/>
            <person name="Delcher A.L."/>
            <person name="Delehaunty K."/>
            <person name="Do C.B."/>
            <person name="Ebling H."/>
            <person name="Edwards K."/>
            <person name="Eickbush T."/>
            <person name="Evans J.D."/>
            <person name="Filipski A."/>
            <person name="Findeiss S."/>
            <person name="Freyhult E."/>
            <person name="Fulton L."/>
            <person name="Fulton R."/>
            <person name="Garcia A.C."/>
            <person name="Gardiner A."/>
            <person name="Garfield D.A."/>
            <person name="Garvin B.E."/>
            <person name="Gibson G."/>
            <person name="Gilbert D."/>
            <person name="Gnerre S."/>
            <person name="Godfrey J."/>
            <person name="Good R."/>
            <person name="Gotea V."/>
            <person name="Gravely B."/>
            <person name="Greenberg A.J."/>
            <person name="Griffiths-Jones S."/>
            <person name="Gross S."/>
            <person name="Guigo R."/>
            <person name="Gustafson E.A."/>
            <person name="Haerty W."/>
            <person name="Hahn M.W."/>
            <person name="Halligan D.L."/>
            <person name="Halpern A.L."/>
            <person name="Halter G.M."/>
            <person name="Han M.V."/>
            <person name="Heger A."/>
            <person name="Hillier L."/>
            <person name="Hinrichs A.S."/>
            <person name="Holmes I."/>
            <person name="Hoskins R.A."/>
            <person name="Hubisz M.J."/>
            <person name="Hultmark D."/>
            <person name="Huntley M.A."/>
            <person name="Jaffe D.B."/>
            <person name="Jagadeeshan S."/>
            <person name="Jeck W.R."/>
            <person name="Johnson J."/>
            <person name="Jones C.D."/>
            <person name="Jordan W.C."/>
            <person name="Karpen G.H."/>
            <person name="Kataoka E."/>
            <person name="Keightley P.D."/>
            <person name="Kheradpour P."/>
            <person name="Kirkness E.F."/>
            <person name="Koerich L.B."/>
            <person name="Kristiansen K."/>
            <person name="Kudrna D."/>
            <person name="Kulathinal R.J."/>
            <person name="Kumar S."/>
            <person name="Kwok R."/>
            <person name="Lander E."/>
            <person name="Langley C.H."/>
            <person name="Lapoint R."/>
            <person name="Lazzaro B.P."/>
            <person name="Lee S.J."/>
            <person name="Levesque L."/>
            <person name="Li R."/>
            <person name="Lin C.F."/>
            <person name="Lin M.F."/>
            <person name="Lindblad-Toh K."/>
            <person name="Llopart A."/>
            <person name="Long M."/>
            <person name="Low L."/>
            <person name="Lozovsky E."/>
            <person name="Lu J."/>
            <person name="Luo M."/>
            <person name="Machado C.A."/>
            <person name="Makalowski W."/>
            <person name="Marzo M."/>
            <person name="Matsuda M."/>
            <person name="Matzkin L."/>
            <person name="McAllister B."/>
            <person name="McBride C.S."/>
            <person name="McKernan B."/>
            <person name="McKernan K."/>
            <person name="Mendez-Lago M."/>
            <person name="Minx P."/>
            <person name="Mollenhauer M.U."/>
            <person name="Montooth K."/>
            <person name="Mount S.M."/>
            <person name="Mu X."/>
            <person name="Myers E."/>
            <person name="Negre B."/>
            <person name="Newfeld S."/>
            <person name="Nielsen R."/>
            <person name="Noor M.A."/>
            <person name="O'Grady P."/>
            <person name="Pachter L."/>
            <person name="Papaceit M."/>
            <person name="Parisi M.J."/>
            <person name="Parisi M."/>
            <person name="Parts L."/>
            <person name="Pedersen J.S."/>
            <person name="Pesole G."/>
            <person name="Phillippy A.M."/>
            <person name="Ponting C.P."/>
            <person name="Pop M."/>
            <person name="Porcelli D."/>
            <person name="Powell J.R."/>
            <person name="Prohaska S."/>
            <person name="Pruitt K."/>
            <person name="Puig M."/>
            <person name="Quesneville H."/>
            <person name="Ram K.R."/>
            <person name="Rand D."/>
            <person name="Rasmussen M.D."/>
            <person name="Reed L.K."/>
            <person name="Reenan R."/>
            <person name="Reily A."/>
            <person name="Remington K.A."/>
            <person name="Rieger T.T."/>
            <person name="Ritchie M.G."/>
            <person name="Robin C."/>
            <person name="Rogers Y.H."/>
            <person name="Rohde C."/>
            <person name="Rozas J."/>
            <person name="Rubenfield M.J."/>
            <person name="Ruiz A."/>
            <person name="Russo S."/>
            <person name="Salzberg S.L."/>
            <person name="Sanchez-Gracia A."/>
            <person name="Saranga D.J."/>
            <person name="Sato H."/>
            <person name="Schaeffer S.W."/>
            <person name="Schatz M.C."/>
            <person name="Schlenke T."/>
            <person name="Schwartz R."/>
            <person name="Segarra C."/>
            <person name="Singh R.S."/>
            <person name="Sirot L."/>
            <person name="Sirota M."/>
            <person name="Sisneros N.B."/>
            <person name="Smith C.D."/>
            <person name="Smith T.F."/>
            <person name="Spieth J."/>
            <person name="Stage D.E."/>
            <person name="Stark A."/>
            <person name="Stephan W."/>
            <person name="Strausberg R.L."/>
            <person name="Strempel S."/>
            <person name="Sturgill D."/>
            <person name="Sutton G."/>
            <person name="Sutton G.G."/>
            <person name="Tao W."/>
            <person name="Teichmann S."/>
            <person name="Tobari Y.N."/>
            <person name="Tomimura Y."/>
            <person name="Tsolas J.M."/>
            <person name="Valente V.L."/>
            <person name="Venter E."/>
            <person name="Venter J.C."/>
            <person name="Vicario S."/>
            <person name="Vieira F.G."/>
            <person name="Vilella A.J."/>
            <person name="Villasante A."/>
            <person name="Walenz B."/>
            <person name="Wang J."/>
            <person name="Wasserman M."/>
            <person name="Watts T."/>
            <person name="Wilson D."/>
            <person name="Wilson R.K."/>
            <person name="Wing R.A."/>
            <person name="Wolfner M.F."/>
            <person name="Wong A."/>
            <person name="Wong G.K."/>
            <person name="Wu C.I."/>
            <person name="Wu G."/>
            <person name="Yamamoto D."/>
            <person name="Yang H.P."/>
            <person name="Yang S.P."/>
            <person name="Yorke J.A."/>
            <person name="Yoshida K."/>
            <person name="Zdobnov E."/>
            <person name="Zhang P."/>
            <person name="Zhang Y."/>
            <person name="Zimin A.V."/>
            <person name="Baldwin J."/>
            <person name="Abdouelleil A."/>
            <person name="Abdulkadir J."/>
            <person name="Abebe A."/>
            <person name="Abera B."/>
            <person name="Abreu J."/>
            <person name="Acer S.C."/>
            <person name="Aftuck L."/>
            <person name="Alexander A."/>
            <person name="An P."/>
            <person name="Anderson E."/>
            <person name="Anderson S."/>
            <person name="Arachi H."/>
            <person name="Azer M."/>
            <person name="Bachantsang P."/>
            <person name="Barry A."/>
            <person name="Bayul T."/>
            <person name="Berlin A."/>
            <person name="Bessette D."/>
            <person name="Bloom T."/>
            <person name="Blye J."/>
            <person name="Boguslavskiy L."/>
            <person name="Bonnet C."/>
            <person name="Boukhgalter B."/>
            <person name="Bourzgui I."/>
            <person name="Brown A."/>
            <person name="Cahill P."/>
            <person name="Channer S."/>
            <person name="Cheshatsang Y."/>
            <person name="Chuda L."/>
            <person name="Citroen M."/>
            <person name="Collymore A."/>
            <person name="Cooke P."/>
            <person name="Costello M."/>
            <person name="D'Aco K."/>
            <person name="Daza R."/>
            <person name="De Haan G."/>
            <person name="DeGray S."/>
            <person name="DeMaso C."/>
            <person name="Dhargay N."/>
            <person name="Dooley K."/>
            <person name="Dooley E."/>
            <person name="Doricent M."/>
            <person name="Dorje P."/>
            <person name="Dorjee K."/>
            <person name="Dupes A."/>
            <person name="Elong R."/>
            <person name="Falk J."/>
            <person name="Farina A."/>
            <person name="Faro S."/>
            <person name="Ferguson D."/>
            <person name="Fisher S."/>
            <person name="Foley C.D."/>
            <person name="Franke A."/>
            <person name="Friedrich D."/>
            <person name="Gadbois L."/>
            <person name="Gearin G."/>
            <person name="Gearin C.R."/>
            <person name="Giannoukos G."/>
            <person name="Goode T."/>
            <person name="Graham J."/>
            <person name="Grandbois E."/>
            <person name="Grewal S."/>
            <person name="Gyaltsen K."/>
            <person name="Hafez N."/>
            <person name="Hagos B."/>
            <person name="Hall J."/>
            <person name="Henson C."/>
            <person name="Hollinger A."/>
            <person name="Honan T."/>
            <person name="Huard M.D."/>
            <person name="Hughes L."/>
            <person name="Hurhula B."/>
            <person name="Husby M.E."/>
            <person name="Kamat A."/>
            <person name="Kanga B."/>
            <person name="Kashin S."/>
            <person name="Khazanovich D."/>
            <person name="Kisner P."/>
            <person name="Lance K."/>
            <person name="Lara M."/>
            <person name="Lee W."/>
            <person name="Lennon N."/>
            <person name="Letendre F."/>
            <person name="LeVine R."/>
            <person name="Lipovsky A."/>
            <person name="Liu X."/>
            <person name="Liu J."/>
            <person name="Liu S."/>
            <person name="Lokyitsang T."/>
            <person name="Lokyitsang Y."/>
            <person name="Lubonja R."/>
            <person name="Lui A."/>
            <person name="MacDonald P."/>
            <person name="Magnisalis V."/>
            <person name="Maru K."/>
            <person name="Matthews C."/>
            <person name="McCusker W."/>
            <person name="McDonough S."/>
            <person name="Mehta T."/>
            <person name="Meldrim J."/>
            <person name="Meneus L."/>
            <person name="Mihai O."/>
            <person name="Mihalev A."/>
            <person name="Mihova T."/>
            <person name="Mittelman R."/>
            <person name="Mlenga V."/>
            <person name="Montmayeur A."/>
            <person name="Mulrain L."/>
            <person name="Navidi A."/>
            <person name="Naylor J."/>
            <person name="Negash T."/>
            <person name="Nguyen T."/>
            <person name="Nguyen N."/>
            <person name="Nicol R."/>
            <person name="Norbu C."/>
            <person name="Norbu N."/>
            <person name="Novod N."/>
            <person name="O'Neill B."/>
            <person name="Osman S."/>
            <person name="Markiewicz E."/>
            <person name="Oyono O.L."/>
            <person name="Patti C."/>
            <person name="Phunkhang P."/>
            <person name="Pierre F."/>
            <person name="Priest M."/>
            <person name="Raghuraman S."/>
            <person name="Rege F."/>
            <person name="Reyes R."/>
            <person name="Rise C."/>
            <person name="Rogov P."/>
            <person name="Ross K."/>
            <person name="Ryan E."/>
            <person name="Settipalli S."/>
            <person name="Shea T."/>
            <person name="Sherpa N."/>
            <person name="Shi L."/>
            <person name="Shih D."/>
            <person name="Sparrow T."/>
            <person name="Spaulding J."/>
            <person name="Stalker J."/>
            <person name="Stange-Thomann N."/>
            <person name="Stavropoulos S."/>
            <person name="Stone C."/>
            <person name="Strader C."/>
            <person name="Tesfaye S."/>
            <person name="Thomson T."/>
            <person name="Thoulutsang Y."/>
            <person name="Thoulutsang D."/>
            <person name="Topham K."/>
            <person name="Topping I."/>
            <person name="Tsamla T."/>
            <person name="Vassiliev H."/>
            <person name="Vo A."/>
            <person name="Wangchuk T."/>
            <person name="Wangdi T."/>
            <person name="Weiand M."/>
            <person name="Wilkinson J."/>
            <person name="Wilson A."/>
            <person name="Yadav S."/>
            <person name="Young G."/>
            <person name="Yu Q."/>
            <person name="Zembek L."/>
            <person name="Zhong D."/>
            <person name="Zimmer A."/>
            <person name="Zwirko Z."/>
            <person name="Jaffe D.B."/>
            <person name="Alvarez P."/>
            <person name="Brockman W."/>
            <person name="Butler J."/>
            <person name="Chin C."/>
            <person name="Gnerre S."/>
            <person name="Grabherr M."/>
            <person name="Kleber M."/>
            <person name="Mauceli E."/>
            <person name="MacCallum I."/>
        </authorList>
    </citation>
    <scope>NUCLEOTIDE SEQUENCE [LARGE SCALE GENOMIC DNA]</scope>
    <source>
        <strain evidence="4">Tucson 14030-0811.24</strain>
    </source>
</reference>
<protein>
    <recommendedName>
        <fullName evidence="2">Reelin domain-containing protein</fullName>
    </recommendedName>
</protein>
<dbReference type="Gene3D" id="2.60.40.4060">
    <property type="entry name" value="Reeler domain"/>
    <property type="match status" value="1"/>
</dbReference>
<keyword evidence="4" id="KW-1185">Reference proteome</keyword>
<organism evidence="3 4">
    <name type="scientific">Drosophila willistoni</name>
    <name type="common">Fruit fly</name>
    <dbReference type="NCBI Taxonomy" id="7260"/>
    <lineage>
        <taxon>Eukaryota</taxon>
        <taxon>Metazoa</taxon>
        <taxon>Ecdysozoa</taxon>
        <taxon>Arthropoda</taxon>
        <taxon>Hexapoda</taxon>
        <taxon>Insecta</taxon>
        <taxon>Pterygota</taxon>
        <taxon>Neoptera</taxon>
        <taxon>Endopterygota</taxon>
        <taxon>Diptera</taxon>
        <taxon>Brachycera</taxon>
        <taxon>Muscomorpha</taxon>
        <taxon>Ephydroidea</taxon>
        <taxon>Drosophilidae</taxon>
        <taxon>Drosophila</taxon>
        <taxon>Sophophora</taxon>
    </lineage>
</organism>
<dbReference type="AlphaFoldDB" id="B4NFM8"/>
<feature type="transmembrane region" description="Helical" evidence="1">
    <location>
        <begin position="42"/>
        <end position="63"/>
    </location>
</feature>
<keyword evidence="1" id="KW-0472">Membrane</keyword>
<dbReference type="InterPro" id="IPR042307">
    <property type="entry name" value="Reeler_sf"/>
</dbReference>
<dbReference type="GO" id="GO:0016020">
    <property type="term" value="C:membrane"/>
    <property type="evidence" value="ECO:0007669"/>
    <property type="project" value="TreeGrafter"/>
</dbReference>
<dbReference type="HOGENOM" id="CLU_091827_3_1_1"/>
<dbReference type="PANTHER" id="PTHR45828:SF40">
    <property type="entry name" value="REELIN DOMAIN-CONTAINING PROTEIN"/>
    <property type="match status" value="1"/>
</dbReference>
<dbReference type="EMBL" id="CH964251">
    <property type="protein sequence ID" value="EDW83095.2"/>
    <property type="molecule type" value="Genomic_DNA"/>
</dbReference>
<dbReference type="STRING" id="7260.B4NFM8"/>
<dbReference type="PANTHER" id="PTHR45828">
    <property type="entry name" value="CYTOCHROME B561/FERRIC REDUCTASE TRANSMEMBRANE"/>
    <property type="match status" value="1"/>
</dbReference>
<dbReference type="OrthoDB" id="2419613at2759"/>
<evidence type="ECO:0000313" key="4">
    <source>
        <dbReference type="Proteomes" id="UP000007798"/>
    </source>
</evidence>
<name>B4NFM8_DROWI</name>
<evidence type="ECO:0000256" key="1">
    <source>
        <dbReference type="SAM" id="Phobius"/>
    </source>
</evidence>
<gene>
    <name evidence="3" type="primary">Dwil\GK22669</name>
    <name evidence="3" type="ORF">Dwil_GK22669</name>
</gene>
<keyword evidence="1" id="KW-0812">Transmembrane</keyword>
<dbReference type="Proteomes" id="UP000007798">
    <property type="component" value="Unassembled WGS sequence"/>
</dbReference>
<dbReference type="eggNOG" id="ENOG502S1WW">
    <property type="taxonomic scope" value="Eukaryota"/>
</dbReference>
<evidence type="ECO:0000259" key="2">
    <source>
        <dbReference type="PROSITE" id="PS51019"/>
    </source>
</evidence>
<evidence type="ECO:0000313" key="3">
    <source>
        <dbReference type="EMBL" id="EDW83095.2"/>
    </source>
</evidence>
<dbReference type="SMR" id="B4NFM8"/>
<dbReference type="InterPro" id="IPR051237">
    <property type="entry name" value="Ferric-chelate_Red/DefProt"/>
</dbReference>